<accession>A0A921HX40</accession>
<protein>
    <submittedName>
        <fullName evidence="3">PorT family protein</fullName>
    </submittedName>
</protein>
<dbReference type="RefSeq" id="WP_276828186.1">
    <property type="nucleotide sequence ID" value="NZ_DYVX01000074.1"/>
</dbReference>
<evidence type="ECO:0000313" key="3">
    <source>
        <dbReference type="EMBL" id="HJF92521.1"/>
    </source>
</evidence>
<comment type="caution">
    <text evidence="3">The sequence shown here is derived from an EMBL/GenBank/DDBJ whole genome shotgun (WGS) entry which is preliminary data.</text>
</comment>
<dbReference type="AlphaFoldDB" id="A0A921HX40"/>
<reference evidence="3" key="2">
    <citation type="submission" date="2021-09" db="EMBL/GenBank/DDBJ databases">
        <authorList>
            <person name="Gilroy R."/>
        </authorList>
    </citation>
    <scope>NUCLEOTIDE SEQUENCE</scope>
    <source>
        <strain evidence="3">CHK55-1828</strain>
    </source>
</reference>
<gene>
    <name evidence="3" type="ORF">K8W02_09090</name>
</gene>
<evidence type="ECO:0000259" key="2">
    <source>
        <dbReference type="Pfam" id="PF13568"/>
    </source>
</evidence>
<keyword evidence="1" id="KW-0732">Signal</keyword>
<sequence length="229" mass="26077">MKLKTLLPATLLLSALAAPLHAQMGEQRYNFTVGINGGVNLNSVSFSPSIQQKNLMGPTGGITLRYVSERFFRMICGVQLEVNYSQHGWDEYYQDYPELQYTRKMNYVELPFLAHLAFGKESHGMQFFLNAGPQIGFFLNESHTQSGPWEDYSGFTVEQHDMPVENKFDYGITAGVGVELRTKVGHFQVEGRYYYALSDFYHSTKKDYFARSAHGVIGIKMAYLFDITK</sequence>
<feature type="chain" id="PRO_5036793646" evidence="1">
    <location>
        <begin position="23"/>
        <end position="229"/>
    </location>
</feature>
<feature type="signal peptide" evidence="1">
    <location>
        <begin position="1"/>
        <end position="22"/>
    </location>
</feature>
<evidence type="ECO:0000256" key="1">
    <source>
        <dbReference type="SAM" id="SignalP"/>
    </source>
</evidence>
<dbReference type="InterPro" id="IPR025665">
    <property type="entry name" value="Beta-barrel_OMP_2"/>
</dbReference>
<dbReference type="Proteomes" id="UP000717835">
    <property type="component" value="Unassembled WGS sequence"/>
</dbReference>
<evidence type="ECO:0000313" key="4">
    <source>
        <dbReference type="Proteomes" id="UP000717835"/>
    </source>
</evidence>
<dbReference type="Pfam" id="PF13568">
    <property type="entry name" value="OMP_b-brl_2"/>
    <property type="match status" value="1"/>
</dbReference>
<feature type="domain" description="Outer membrane protein beta-barrel" evidence="2">
    <location>
        <begin position="22"/>
        <end position="200"/>
    </location>
</feature>
<proteinExistence type="predicted"/>
<reference evidence="3" key="1">
    <citation type="journal article" date="2021" name="PeerJ">
        <title>Extensive microbial diversity within the chicken gut microbiome revealed by metagenomics and culture.</title>
        <authorList>
            <person name="Gilroy R."/>
            <person name="Ravi A."/>
            <person name="Getino M."/>
            <person name="Pursley I."/>
            <person name="Horton D.L."/>
            <person name="Alikhan N.F."/>
            <person name="Baker D."/>
            <person name="Gharbi K."/>
            <person name="Hall N."/>
            <person name="Watson M."/>
            <person name="Adriaenssens E.M."/>
            <person name="Foster-Nyarko E."/>
            <person name="Jarju S."/>
            <person name="Secka A."/>
            <person name="Antonio M."/>
            <person name="Oren A."/>
            <person name="Chaudhuri R.R."/>
            <person name="La Ragione R."/>
            <person name="Hildebrand F."/>
            <person name="Pallen M.J."/>
        </authorList>
    </citation>
    <scope>NUCLEOTIDE SEQUENCE</scope>
    <source>
        <strain evidence="3">CHK55-1828</strain>
    </source>
</reference>
<organism evidence="3 4">
    <name type="scientific">Mediterranea massiliensis</name>
    <dbReference type="NCBI Taxonomy" id="1841865"/>
    <lineage>
        <taxon>Bacteria</taxon>
        <taxon>Pseudomonadati</taxon>
        <taxon>Bacteroidota</taxon>
        <taxon>Bacteroidia</taxon>
        <taxon>Bacteroidales</taxon>
        <taxon>Bacteroidaceae</taxon>
        <taxon>Mediterranea</taxon>
    </lineage>
</organism>
<dbReference type="EMBL" id="DYVX01000074">
    <property type="protein sequence ID" value="HJF92521.1"/>
    <property type="molecule type" value="Genomic_DNA"/>
</dbReference>
<name>A0A921HX40_9BACT</name>